<dbReference type="GO" id="GO:0016567">
    <property type="term" value="P:protein ubiquitination"/>
    <property type="evidence" value="ECO:0007669"/>
    <property type="project" value="TreeGrafter"/>
</dbReference>
<reference evidence="3" key="1">
    <citation type="journal article" date="2018" name="Nat. Microbiol.">
        <title>Leveraging single-cell genomics to expand the fungal tree of life.</title>
        <authorList>
            <person name="Ahrendt S.R."/>
            <person name="Quandt C.A."/>
            <person name="Ciobanu D."/>
            <person name="Clum A."/>
            <person name="Salamov A."/>
            <person name="Andreopoulos B."/>
            <person name="Cheng J.F."/>
            <person name="Woyke T."/>
            <person name="Pelin A."/>
            <person name="Henrissat B."/>
            <person name="Reynolds N.K."/>
            <person name="Benny G.L."/>
            <person name="Smith M.E."/>
            <person name="James T.Y."/>
            <person name="Grigoriev I.V."/>
        </authorList>
    </citation>
    <scope>NUCLEOTIDE SEQUENCE [LARGE SCALE GENOMIC DNA]</scope>
</reference>
<evidence type="ECO:0000313" key="3">
    <source>
        <dbReference type="Proteomes" id="UP000267251"/>
    </source>
</evidence>
<protein>
    <recommendedName>
        <fullName evidence="4">WD40-repeat-containing domain protein</fullName>
    </recommendedName>
</protein>
<evidence type="ECO:0008006" key="4">
    <source>
        <dbReference type="Google" id="ProtNLM"/>
    </source>
</evidence>
<dbReference type="PANTHER" id="PTHR14205">
    <property type="entry name" value="WD-REPEAT PROTEIN"/>
    <property type="match status" value="1"/>
</dbReference>
<keyword evidence="3" id="KW-1185">Reference proteome</keyword>
<evidence type="ECO:0000256" key="1">
    <source>
        <dbReference type="SAM" id="MobiDB-lite"/>
    </source>
</evidence>
<dbReference type="Proteomes" id="UP000267251">
    <property type="component" value="Unassembled WGS sequence"/>
</dbReference>
<dbReference type="InterPro" id="IPR036322">
    <property type="entry name" value="WD40_repeat_dom_sf"/>
</dbReference>
<evidence type="ECO:0000313" key="2">
    <source>
        <dbReference type="EMBL" id="RKP13148.1"/>
    </source>
</evidence>
<dbReference type="OrthoDB" id="427795at2759"/>
<feature type="region of interest" description="Disordered" evidence="1">
    <location>
        <begin position="17"/>
        <end position="37"/>
    </location>
</feature>
<dbReference type="Gene3D" id="2.130.10.10">
    <property type="entry name" value="YVTN repeat-like/Quinoprotein amine dehydrogenase"/>
    <property type="match status" value="1"/>
</dbReference>
<gene>
    <name evidence="2" type="ORF">BJ684DRAFT_10485</name>
</gene>
<feature type="compositionally biased region" description="Acidic residues" evidence="1">
    <location>
        <begin position="24"/>
        <end position="36"/>
    </location>
</feature>
<dbReference type="InterPro" id="IPR015943">
    <property type="entry name" value="WD40/YVTN_repeat-like_dom_sf"/>
</dbReference>
<organism evidence="2 3">
    <name type="scientific">Piptocephalis cylindrospora</name>
    <dbReference type="NCBI Taxonomy" id="1907219"/>
    <lineage>
        <taxon>Eukaryota</taxon>
        <taxon>Fungi</taxon>
        <taxon>Fungi incertae sedis</taxon>
        <taxon>Zoopagomycota</taxon>
        <taxon>Zoopagomycotina</taxon>
        <taxon>Zoopagomycetes</taxon>
        <taxon>Zoopagales</taxon>
        <taxon>Piptocephalidaceae</taxon>
        <taxon>Piptocephalis</taxon>
    </lineage>
</organism>
<name>A0A4P9Y2M8_9FUNG</name>
<dbReference type="AlphaFoldDB" id="A0A4P9Y2M8"/>
<feature type="non-terminal residue" evidence="2">
    <location>
        <position position="1"/>
    </location>
</feature>
<dbReference type="SUPFAM" id="SSF50978">
    <property type="entry name" value="WD40 repeat-like"/>
    <property type="match status" value="1"/>
</dbReference>
<sequence length="91" mass="10361">DARVLLHSIYSVSSAALVDRSERDEEEGEDGDEDEDDVRRDDLLWMYDGHDDSVYGVAWSEHDPWVFATLGYGGRIIIGTMPDAIKYRILL</sequence>
<dbReference type="InterPro" id="IPR040323">
    <property type="entry name" value="EIPR1"/>
</dbReference>
<dbReference type="EMBL" id="KZ988096">
    <property type="protein sequence ID" value="RKP13148.1"/>
    <property type="molecule type" value="Genomic_DNA"/>
</dbReference>
<proteinExistence type="predicted"/>
<dbReference type="PANTHER" id="PTHR14205:SF15">
    <property type="entry name" value="EARP AND GARP COMPLEX-INTERACTING PROTEIN 1"/>
    <property type="match status" value="1"/>
</dbReference>
<accession>A0A4P9Y2M8</accession>